<feature type="region of interest" description="Disordered" evidence="1">
    <location>
        <begin position="286"/>
        <end position="347"/>
    </location>
</feature>
<gene>
    <name evidence="2" type="primary">GAL11</name>
    <name evidence="2" type="ORF">BGZ96_004405</name>
</gene>
<comment type="caution">
    <text evidence="2">The sequence shown here is derived from an EMBL/GenBank/DDBJ whole genome shotgun (WGS) entry which is preliminary data.</text>
</comment>
<evidence type="ECO:0000313" key="3">
    <source>
        <dbReference type="Proteomes" id="UP001194696"/>
    </source>
</evidence>
<dbReference type="Proteomes" id="UP001194696">
    <property type="component" value="Unassembled WGS sequence"/>
</dbReference>
<evidence type="ECO:0000313" key="2">
    <source>
        <dbReference type="EMBL" id="KAG0274249.1"/>
    </source>
</evidence>
<dbReference type="InterPro" id="IPR008626">
    <property type="entry name" value="Mediator_Med15_fun"/>
</dbReference>
<evidence type="ECO:0000256" key="1">
    <source>
        <dbReference type="SAM" id="MobiDB-lite"/>
    </source>
</evidence>
<feature type="compositionally biased region" description="Low complexity" evidence="1">
    <location>
        <begin position="300"/>
        <end position="312"/>
    </location>
</feature>
<dbReference type="EMBL" id="JAAAIM010002059">
    <property type="protein sequence ID" value="KAG0274249.1"/>
    <property type="molecule type" value="Genomic_DNA"/>
</dbReference>
<feature type="region of interest" description="Disordered" evidence="1">
    <location>
        <begin position="1"/>
        <end position="45"/>
    </location>
</feature>
<keyword evidence="3" id="KW-1185">Reference proteome</keyword>
<protein>
    <submittedName>
        <fullName evidence="2">Mediator complex subunit</fullName>
    </submittedName>
</protein>
<sequence>MSGGLQTQSVAASNQDPTHITAPQGFAQGALPNPGQPGSTAARMPNTNASRMQAAAAVQSMVERIQTNRGTFDMFLIIRDSKRPVPPNLLGDLSPEQKQSVKEQMNQMMPMFMKLDQLMPFFFALTGNREATARLILMKFMFQDQLDSLKHEQYTITPENLVRLKDRLQHYFMWVKSEMASANQAVPPVQVSGNTTNMTQPSTIGTAPIQSTNAGGQEGMNASVAVADMSGGGGAGTTSTTTYASAPSDQASIPVNHSASTLATTPAVAPSAQGVPGMVVKVGLTPADLKLPPPRKTNNSPPSSSFPGSPRSEAGTPSTPNLGLARPGAGGGNLGTTPKSGKAMLSTPVAPPIEQQHNSNLATQETISPTVSKSTDGSTVPSSQLLLKSRKIQQQQAELQQQQQQVPQILPHQSQQLASQQSAQSGAPQQHSSPLPSSSNSPAKQIGTPLESLSKEELIRQYQVFKGALSGASLPPKQVALVKMQLQRIQGELARPHRQEQTPRLGDGVAPLNGSSVNPAAAVLLTTSSASPADQQFSATQAATTPTAPADLGPQIRELQMQESKVGPSQPMDPLDFLTFSYKSLGRVDETVPLQNGSGDTLTIFRNAFEGFVGKRVGNGPGKDMFDNGPQKRRRLHTTDDALLNAMLLSSDGEPDAFMASYGDWAEQIPAV</sequence>
<organism evidence="2 3">
    <name type="scientific">Linnemannia gamsii</name>
    <dbReference type="NCBI Taxonomy" id="64522"/>
    <lineage>
        <taxon>Eukaryota</taxon>
        <taxon>Fungi</taxon>
        <taxon>Fungi incertae sedis</taxon>
        <taxon>Mucoromycota</taxon>
        <taxon>Mortierellomycotina</taxon>
        <taxon>Mortierellomycetes</taxon>
        <taxon>Mortierellales</taxon>
        <taxon>Mortierellaceae</taxon>
        <taxon>Linnemannia</taxon>
    </lineage>
</organism>
<proteinExistence type="predicted"/>
<dbReference type="Pfam" id="PF05397">
    <property type="entry name" value="Med15_fungi"/>
    <property type="match status" value="1"/>
</dbReference>
<feature type="region of interest" description="Disordered" evidence="1">
    <location>
        <begin position="403"/>
        <end position="447"/>
    </location>
</feature>
<reference evidence="2 3" key="1">
    <citation type="journal article" date="2020" name="Fungal Divers.">
        <title>Resolving the Mortierellaceae phylogeny through synthesis of multi-gene phylogenetics and phylogenomics.</title>
        <authorList>
            <person name="Vandepol N."/>
            <person name="Liber J."/>
            <person name="Desiro A."/>
            <person name="Na H."/>
            <person name="Kennedy M."/>
            <person name="Barry K."/>
            <person name="Grigoriev I.V."/>
            <person name="Miller A.N."/>
            <person name="O'Donnell K."/>
            <person name="Stajich J.E."/>
            <person name="Bonito G."/>
        </authorList>
    </citation>
    <scope>NUCLEOTIDE SEQUENCE [LARGE SCALE GENOMIC DNA]</scope>
    <source>
        <strain evidence="2 3">AD045</strain>
    </source>
</reference>
<feature type="compositionally biased region" description="Polar residues" evidence="1">
    <location>
        <begin position="1"/>
        <end position="18"/>
    </location>
</feature>
<feature type="compositionally biased region" description="Low complexity" evidence="1">
    <location>
        <begin position="403"/>
        <end position="442"/>
    </location>
</feature>
<accession>A0ABQ7JID2</accession>
<name>A0ABQ7JID2_9FUNG</name>